<sequence>MSAAGWIDRLAWAAIYGGLVALILGIVSGEVHVIAGWSLGVLGALAVAAGVVLIVVRSRLRDDDRP</sequence>
<evidence type="ECO:0000313" key="3">
    <source>
        <dbReference type="Proteomes" id="UP000070433"/>
    </source>
</evidence>
<keyword evidence="1" id="KW-0812">Transmembrane</keyword>
<feature type="transmembrane region" description="Helical" evidence="1">
    <location>
        <begin position="34"/>
        <end position="56"/>
    </location>
</feature>
<evidence type="ECO:0000256" key="1">
    <source>
        <dbReference type="SAM" id="Phobius"/>
    </source>
</evidence>
<dbReference type="RefSeq" id="WP_061503509.1">
    <property type="nucleotide sequence ID" value="NZ_CP010951.1"/>
</dbReference>
<name>A0A127JYL6_9BURK</name>
<dbReference type="Proteomes" id="UP000070433">
    <property type="component" value="Chromosome"/>
</dbReference>
<keyword evidence="3" id="KW-1185">Reference proteome</keyword>
<keyword evidence="1" id="KW-1133">Transmembrane helix</keyword>
<organism evidence="2 3">
    <name type="scientific">Ramlibacter tataouinensis</name>
    <dbReference type="NCBI Taxonomy" id="94132"/>
    <lineage>
        <taxon>Bacteria</taxon>
        <taxon>Pseudomonadati</taxon>
        <taxon>Pseudomonadota</taxon>
        <taxon>Betaproteobacteria</taxon>
        <taxon>Burkholderiales</taxon>
        <taxon>Comamonadaceae</taxon>
        <taxon>Ramlibacter</taxon>
    </lineage>
</organism>
<dbReference type="OrthoDB" id="9155807at2"/>
<dbReference type="AlphaFoldDB" id="A0A127JYL6"/>
<feature type="transmembrane region" description="Helical" evidence="1">
    <location>
        <begin position="10"/>
        <end position="28"/>
    </location>
</feature>
<evidence type="ECO:0008006" key="4">
    <source>
        <dbReference type="Google" id="ProtNLM"/>
    </source>
</evidence>
<reference evidence="2 3" key="1">
    <citation type="journal article" date="2014" name="Int. J. Syst. Evol. Microbiol.">
        <title>Ramlibacter solisilvae sp. nov., isolated from forest soil, and emended description of the genus Ramlibacter.</title>
        <authorList>
            <person name="Lee H.J."/>
            <person name="Lee S.H."/>
            <person name="Lee S.S."/>
            <person name="Lee J.S."/>
            <person name="Kim Y."/>
            <person name="Kim S.C."/>
            <person name="Jeon C.O."/>
        </authorList>
    </citation>
    <scope>NUCLEOTIDE SEQUENCE [LARGE SCALE GENOMIC DNA]</scope>
    <source>
        <strain evidence="2 3">5-10</strain>
    </source>
</reference>
<accession>A0A127JYL6</accession>
<gene>
    <name evidence="2" type="ORF">UC35_22420</name>
</gene>
<protein>
    <recommendedName>
        <fullName evidence="4">Candidate membrane protein</fullName>
    </recommendedName>
</protein>
<evidence type="ECO:0000313" key="2">
    <source>
        <dbReference type="EMBL" id="AMO25076.1"/>
    </source>
</evidence>
<keyword evidence="1" id="KW-0472">Membrane</keyword>
<dbReference type="EMBL" id="CP010951">
    <property type="protein sequence ID" value="AMO25076.1"/>
    <property type="molecule type" value="Genomic_DNA"/>
</dbReference>
<proteinExistence type="predicted"/>